<sequence>MRSNCSVEHEEIYELDLQYKDKIPAGFGMIHDSVDNLEDLDYSINWIHYTDETKSTVQAICYAMDSCRVHKTLEDSAIPEQYKQFAKVLSKESSERMPTRKPYNHQIDIKDSKELPKPLKVYCLTPAEDNSLQEWIAKQLENGYIRKSKSPTTVVVFFVTKKDGSLRLVQDY</sequence>
<dbReference type="RefSeq" id="XP_012177267.1">
    <property type="nucleotide sequence ID" value="XM_012321877.1"/>
</dbReference>
<dbReference type="SUPFAM" id="SSF56672">
    <property type="entry name" value="DNA/RNA polymerases"/>
    <property type="match status" value="1"/>
</dbReference>
<reference evidence="1 2" key="1">
    <citation type="journal article" date="2012" name="Appl. Environ. Microbiol.">
        <title>Short-read sequencing for genomic analysis of the brown rot fungus Fibroporia radiculosa.</title>
        <authorList>
            <person name="Tang J.D."/>
            <person name="Perkins A.D."/>
            <person name="Sonstegard T.S."/>
            <person name="Schroeder S.G."/>
            <person name="Burgess S.C."/>
            <person name="Diehl S.V."/>
        </authorList>
    </citation>
    <scope>NUCLEOTIDE SEQUENCE [LARGE SCALE GENOMIC DNA]</scope>
    <source>
        <strain evidence="1 2">TFFH 294</strain>
    </source>
</reference>
<dbReference type="HOGENOM" id="CLU_1555284_0_0_1"/>
<accession>J7SCJ7</accession>
<dbReference type="PANTHER" id="PTHR15503">
    <property type="entry name" value="LDOC1 RELATED"/>
    <property type="match status" value="1"/>
</dbReference>
<dbReference type="InterPro" id="IPR032567">
    <property type="entry name" value="RTL1-rel"/>
</dbReference>
<evidence type="ECO:0000313" key="2">
    <source>
        <dbReference type="Proteomes" id="UP000006352"/>
    </source>
</evidence>
<dbReference type="Proteomes" id="UP000006352">
    <property type="component" value="Unassembled WGS sequence"/>
</dbReference>
<protein>
    <submittedName>
        <fullName evidence="1">Uncharacterized protein</fullName>
    </submittedName>
</protein>
<dbReference type="GeneID" id="24102146"/>
<gene>
    <name evidence="1" type="ORF">FIBRA_09592</name>
</gene>
<dbReference type="InParanoid" id="J7SCJ7"/>
<keyword evidence="2" id="KW-1185">Reference proteome</keyword>
<name>J7SCJ7_9APHY</name>
<dbReference type="EMBL" id="HE797715">
    <property type="protein sequence ID" value="CCM07246.1"/>
    <property type="molecule type" value="Genomic_DNA"/>
</dbReference>
<dbReference type="STRING" id="599839.J7SCJ7"/>
<evidence type="ECO:0000313" key="1">
    <source>
        <dbReference type="EMBL" id="CCM07246.1"/>
    </source>
</evidence>
<dbReference type="AlphaFoldDB" id="J7SCJ7"/>
<dbReference type="Gene3D" id="3.10.10.10">
    <property type="entry name" value="HIV Type 1 Reverse Transcriptase, subunit A, domain 1"/>
    <property type="match status" value="1"/>
</dbReference>
<dbReference type="InterPro" id="IPR043502">
    <property type="entry name" value="DNA/RNA_pol_sf"/>
</dbReference>
<organism evidence="1 2">
    <name type="scientific">Fibroporia radiculosa</name>
    <dbReference type="NCBI Taxonomy" id="599839"/>
    <lineage>
        <taxon>Eukaryota</taxon>
        <taxon>Fungi</taxon>
        <taxon>Dikarya</taxon>
        <taxon>Basidiomycota</taxon>
        <taxon>Agaricomycotina</taxon>
        <taxon>Agaricomycetes</taxon>
        <taxon>Polyporales</taxon>
        <taxon>Fibroporiaceae</taxon>
        <taxon>Fibroporia</taxon>
    </lineage>
</organism>
<dbReference type="PANTHER" id="PTHR15503:SF22">
    <property type="entry name" value="TRANSPOSON TY3-I GAG POLYPROTEIN"/>
    <property type="match status" value="1"/>
</dbReference>
<proteinExistence type="predicted"/>
<dbReference type="OrthoDB" id="2717878at2759"/>